<protein>
    <submittedName>
        <fullName evidence="1">Uncharacterized protein</fullName>
    </submittedName>
</protein>
<gene>
    <name evidence="1" type="ORF">AB0K40_03835</name>
</gene>
<organism evidence="1 2">
    <name type="scientific">Nonomuraea bangladeshensis</name>
    <dbReference type="NCBI Taxonomy" id="404385"/>
    <lineage>
        <taxon>Bacteria</taxon>
        <taxon>Bacillati</taxon>
        <taxon>Actinomycetota</taxon>
        <taxon>Actinomycetes</taxon>
        <taxon>Streptosporangiales</taxon>
        <taxon>Streptosporangiaceae</taxon>
        <taxon>Nonomuraea</taxon>
    </lineage>
</organism>
<name>A0ABV3GWF9_9ACTN</name>
<dbReference type="EMBL" id="JBFARM010000001">
    <property type="protein sequence ID" value="MEV4284610.1"/>
    <property type="molecule type" value="Genomic_DNA"/>
</dbReference>
<dbReference type="RefSeq" id="WP_364445167.1">
    <property type="nucleotide sequence ID" value="NZ_JBFARM010000001.1"/>
</dbReference>
<keyword evidence="2" id="KW-1185">Reference proteome</keyword>
<dbReference type="Proteomes" id="UP001552427">
    <property type="component" value="Unassembled WGS sequence"/>
</dbReference>
<sequence>MFGADRRAGMLLDPVSYRSVVENELRAGRRRARRGIVKAASPAQDRAS</sequence>
<comment type="caution">
    <text evidence="1">The sequence shown here is derived from an EMBL/GenBank/DDBJ whole genome shotgun (WGS) entry which is preliminary data.</text>
</comment>
<evidence type="ECO:0000313" key="2">
    <source>
        <dbReference type="Proteomes" id="UP001552427"/>
    </source>
</evidence>
<accession>A0ABV3GWF9</accession>
<proteinExistence type="predicted"/>
<evidence type="ECO:0000313" key="1">
    <source>
        <dbReference type="EMBL" id="MEV4284610.1"/>
    </source>
</evidence>
<reference evidence="1 2" key="1">
    <citation type="submission" date="2024-06" db="EMBL/GenBank/DDBJ databases">
        <title>The Natural Products Discovery Center: Release of the First 8490 Sequenced Strains for Exploring Actinobacteria Biosynthetic Diversity.</title>
        <authorList>
            <person name="Kalkreuter E."/>
            <person name="Kautsar S.A."/>
            <person name="Yang D."/>
            <person name="Bader C.D."/>
            <person name="Teijaro C.N."/>
            <person name="Fluegel L."/>
            <person name="Davis C.M."/>
            <person name="Simpson J.R."/>
            <person name="Lauterbach L."/>
            <person name="Steele A.D."/>
            <person name="Gui C."/>
            <person name="Meng S."/>
            <person name="Li G."/>
            <person name="Viehrig K."/>
            <person name="Ye F."/>
            <person name="Su P."/>
            <person name="Kiefer A.F."/>
            <person name="Nichols A."/>
            <person name="Cepeda A.J."/>
            <person name="Yan W."/>
            <person name="Fan B."/>
            <person name="Jiang Y."/>
            <person name="Adhikari A."/>
            <person name="Zheng C.-J."/>
            <person name="Schuster L."/>
            <person name="Cowan T.M."/>
            <person name="Smanski M.J."/>
            <person name="Chevrette M.G."/>
            <person name="De Carvalho L.P.S."/>
            <person name="Shen B."/>
        </authorList>
    </citation>
    <scope>NUCLEOTIDE SEQUENCE [LARGE SCALE GENOMIC DNA]</scope>
    <source>
        <strain evidence="1 2">NPDC049574</strain>
    </source>
</reference>